<dbReference type="Gene3D" id="1.10.3210.10">
    <property type="entry name" value="Hypothetical protein af1432"/>
    <property type="match status" value="1"/>
</dbReference>
<accession>A0A6J6DJN4</accession>
<protein>
    <submittedName>
        <fullName evidence="1">Unannotated protein</fullName>
    </submittedName>
</protein>
<gene>
    <name evidence="1" type="ORF">UFOPK1493_01931</name>
</gene>
<dbReference type="SUPFAM" id="SSF109604">
    <property type="entry name" value="HD-domain/PDEase-like"/>
    <property type="match status" value="1"/>
</dbReference>
<dbReference type="EMBL" id="CAEZSR010000068">
    <property type="protein sequence ID" value="CAB4563404.1"/>
    <property type="molecule type" value="Genomic_DNA"/>
</dbReference>
<proteinExistence type="predicted"/>
<sequence>MSALTHVAHLARRFAGSLSSAPPPAADDTWATSFMTEAEAELWHRLSNADRRHAVAVARRFAERRPAASREEMAAACLHDVGKLEAGLGTFGRVVATIVGPRTARLRTYHDHEEIGARWLEERASSPVTVALVRRQGPAAADLEWSDDL</sequence>
<evidence type="ECO:0000313" key="1">
    <source>
        <dbReference type="EMBL" id="CAB4563404.1"/>
    </source>
</evidence>
<name>A0A6J6DJN4_9ZZZZ</name>
<organism evidence="1">
    <name type="scientific">freshwater metagenome</name>
    <dbReference type="NCBI Taxonomy" id="449393"/>
    <lineage>
        <taxon>unclassified sequences</taxon>
        <taxon>metagenomes</taxon>
        <taxon>ecological metagenomes</taxon>
    </lineage>
</organism>
<reference evidence="1" key="1">
    <citation type="submission" date="2020-05" db="EMBL/GenBank/DDBJ databases">
        <authorList>
            <person name="Chiriac C."/>
            <person name="Salcher M."/>
            <person name="Ghai R."/>
            <person name="Kavagutti S V."/>
        </authorList>
    </citation>
    <scope>NUCLEOTIDE SEQUENCE</scope>
</reference>
<dbReference type="AlphaFoldDB" id="A0A6J6DJN4"/>